<sequence>MDSIEIKLKKDSTGRDISLGSMSLDASKSIREILDALIAIVEFEQDLNLKIGLEEGSAVQKIIGSDNNLQVVYNKIKDAADGSPQRLNKYVNSLNIIYKNLESIEDYDISYKSNRGVESIKPLFTQKFRSKRNSDVTENNFNLEFFSGKLELNGGKKPNFHLFTNNTTYTIQCSEKQAKDVGAFLYENIKISAHAKAKKDSMEYNFCDIYVGTSEGYFNEFKDFYTELKDKSGTQKFHFVSNKLEQFYNQKNYSGAKKFIRLFLNEFSHVTYLRTILVISKAFKNDEYLGDILSDVEKLLSKKIGKAY</sequence>
<protein>
    <submittedName>
        <fullName evidence="1">Uncharacterized protein</fullName>
    </submittedName>
</protein>
<gene>
    <name evidence="1" type="ORF">M0M57_03205</name>
</gene>
<accession>A0ABY4KGC5</accession>
<reference evidence="1" key="1">
    <citation type="submission" date="2022-04" db="EMBL/GenBank/DDBJ databases">
        <title>Consumption of N2O by Flavobacterium azooxidireducens sp. nov. isolated from Decomposing Leaf Litter of Phragmites australis (Cav.).</title>
        <authorList>
            <person name="Behrendt U."/>
            <person name="Spanner T."/>
            <person name="Augustin J."/>
            <person name="Horn M.A."/>
            <person name="Kolb S."/>
            <person name="Ulrich A."/>
        </authorList>
    </citation>
    <scope>NUCLEOTIDE SEQUENCE</scope>
    <source>
        <strain evidence="1">IGB 4-14</strain>
    </source>
</reference>
<evidence type="ECO:0000313" key="2">
    <source>
        <dbReference type="Proteomes" id="UP000830583"/>
    </source>
</evidence>
<keyword evidence="2" id="KW-1185">Reference proteome</keyword>
<evidence type="ECO:0000313" key="1">
    <source>
        <dbReference type="EMBL" id="UPQ79848.1"/>
    </source>
</evidence>
<proteinExistence type="predicted"/>
<dbReference type="RefSeq" id="WP_248435316.1">
    <property type="nucleotide sequence ID" value="NZ_CP096205.1"/>
</dbReference>
<dbReference type="EMBL" id="CP096205">
    <property type="protein sequence ID" value="UPQ79848.1"/>
    <property type="molecule type" value="Genomic_DNA"/>
</dbReference>
<organism evidence="1 2">
    <name type="scientific">Flavobacterium azooxidireducens</name>
    <dbReference type="NCBI Taxonomy" id="1871076"/>
    <lineage>
        <taxon>Bacteria</taxon>
        <taxon>Pseudomonadati</taxon>
        <taxon>Bacteroidota</taxon>
        <taxon>Flavobacteriia</taxon>
        <taxon>Flavobacteriales</taxon>
        <taxon>Flavobacteriaceae</taxon>
        <taxon>Flavobacterium</taxon>
    </lineage>
</organism>
<name>A0ABY4KGC5_9FLAO</name>
<dbReference type="Proteomes" id="UP000830583">
    <property type="component" value="Chromosome"/>
</dbReference>